<accession>A0A9R0J7B4</accession>
<feature type="compositionally biased region" description="Basic and acidic residues" evidence="2">
    <location>
        <begin position="277"/>
        <end position="287"/>
    </location>
</feature>
<dbReference type="Proteomes" id="UP000813463">
    <property type="component" value="Chromosome 4"/>
</dbReference>
<dbReference type="OrthoDB" id="1938170at2759"/>
<keyword evidence="1" id="KW-0479">Metal-binding</keyword>
<dbReference type="RefSeq" id="XP_021862566.1">
    <property type="nucleotide sequence ID" value="XM_022006874.1"/>
</dbReference>
<dbReference type="GeneID" id="110801512"/>
<protein>
    <recommendedName>
        <fullName evidence="3">CCHC-type domain-containing protein</fullName>
    </recommendedName>
</protein>
<evidence type="ECO:0000313" key="4">
    <source>
        <dbReference type="Proteomes" id="UP000813463"/>
    </source>
</evidence>
<evidence type="ECO:0000259" key="3">
    <source>
        <dbReference type="PROSITE" id="PS50158"/>
    </source>
</evidence>
<dbReference type="GO" id="GO:0008270">
    <property type="term" value="F:zinc ion binding"/>
    <property type="evidence" value="ECO:0007669"/>
    <property type="project" value="UniProtKB-KW"/>
</dbReference>
<keyword evidence="4" id="KW-1185">Reference proteome</keyword>
<dbReference type="Pfam" id="PF14111">
    <property type="entry name" value="DUF4283"/>
    <property type="match status" value="1"/>
</dbReference>
<keyword evidence="1" id="KW-0862">Zinc</keyword>
<feature type="compositionally biased region" description="Basic and acidic residues" evidence="2">
    <location>
        <begin position="304"/>
        <end position="324"/>
    </location>
</feature>
<feature type="region of interest" description="Disordered" evidence="2">
    <location>
        <begin position="270"/>
        <end position="333"/>
    </location>
</feature>
<dbReference type="AlphaFoldDB" id="A0A9R0J7B4"/>
<name>A0A9R0J7B4_SPIOL</name>
<dbReference type="InterPro" id="IPR001878">
    <property type="entry name" value="Znf_CCHC"/>
</dbReference>
<reference evidence="4" key="1">
    <citation type="journal article" date="2021" name="Nat. Commun.">
        <title>Genomic analyses provide insights into spinach domestication and the genetic basis of agronomic traits.</title>
        <authorList>
            <person name="Cai X."/>
            <person name="Sun X."/>
            <person name="Xu C."/>
            <person name="Sun H."/>
            <person name="Wang X."/>
            <person name="Ge C."/>
            <person name="Zhang Z."/>
            <person name="Wang Q."/>
            <person name="Fei Z."/>
            <person name="Jiao C."/>
            <person name="Wang Q."/>
        </authorList>
    </citation>
    <scope>NUCLEOTIDE SEQUENCE [LARGE SCALE GENOMIC DNA]</scope>
    <source>
        <strain evidence="4">cv. Varoflay</strain>
    </source>
</reference>
<gene>
    <name evidence="5" type="primary">LOC110801512</name>
</gene>
<feature type="compositionally biased region" description="Low complexity" evidence="2">
    <location>
        <begin position="288"/>
        <end position="297"/>
    </location>
</feature>
<sequence length="437" mass="48695">MADELAVICSNLHLEDGKEDVVDLGAVVSTEHDERVSLMLVGKLVADRGFNVEAFKRTMTQAWSLVGKVIIRGLGSNRFVFQFFHWRDKEKVLAGRPWCFEQNLLLLSEITGKEQPDEVVLTHSPFWIHFENLPFNCRSDAHVKALAANMGEIIEIEEDVLGIEKDRRVRVLLDVRKPLRRVQSIMNREGVPMKVKIKYERLPFFCFMCGVMGHGERDCSTVSEEQQKKGPRWGVELKASPRKGHMNNKEETKELYAARKTLFVTKRAMENAPNTGEHAKAVEKGGESSKSGSVTKVDVQEVTGGKEKESNPKVDERGMTDGREQPNTVSQERGKVPNTITLHEGAPTNLPFVFSSGSSSTSRTKLRKVKLTKEVGKRRMAESSGAVSIDVGEKRKIEGGGVDVEMEECEEGNMRVKVCVSEVGGHVDVQVAEVGFG</sequence>
<dbReference type="InterPro" id="IPR040256">
    <property type="entry name" value="At4g02000-like"/>
</dbReference>
<reference evidence="5" key="2">
    <citation type="submission" date="2025-08" db="UniProtKB">
        <authorList>
            <consortium name="RefSeq"/>
        </authorList>
    </citation>
    <scope>IDENTIFICATION</scope>
    <source>
        <tissue evidence="5">Leaf</tissue>
    </source>
</reference>
<dbReference type="PANTHER" id="PTHR31286">
    <property type="entry name" value="GLYCINE-RICH CELL WALL STRUCTURAL PROTEIN 1.8-LIKE"/>
    <property type="match status" value="1"/>
</dbReference>
<organism evidence="4 5">
    <name type="scientific">Spinacia oleracea</name>
    <name type="common">Spinach</name>
    <dbReference type="NCBI Taxonomy" id="3562"/>
    <lineage>
        <taxon>Eukaryota</taxon>
        <taxon>Viridiplantae</taxon>
        <taxon>Streptophyta</taxon>
        <taxon>Embryophyta</taxon>
        <taxon>Tracheophyta</taxon>
        <taxon>Spermatophyta</taxon>
        <taxon>Magnoliopsida</taxon>
        <taxon>eudicotyledons</taxon>
        <taxon>Gunneridae</taxon>
        <taxon>Pentapetalae</taxon>
        <taxon>Caryophyllales</taxon>
        <taxon>Chenopodiaceae</taxon>
        <taxon>Chenopodioideae</taxon>
        <taxon>Anserineae</taxon>
        <taxon>Spinacia</taxon>
    </lineage>
</organism>
<dbReference type="InterPro" id="IPR025558">
    <property type="entry name" value="DUF4283"/>
</dbReference>
<dbReference type="InterPro" id="IPR025836">
    <property type="entry name" value="Zn_knuckle_CX2CX4HX4C"/>
</dbReference>
<evidence type="ECO:0000313" key="5">
    <source>
        <dbReference type="RefSeq" id="XP_021862566.1"/>
    </source>
</evidence>
<dbReference type="PANTHER" id="PTHR31286:SF167">
    <property type="entry name" value="OS09G0268800 PROTEIN"/>
    <property type="match status" value="1"/>
</dbReference>
<keyword evidence="1" id="KW-0863">Zinc-finger</keyword>
<dbReference type="GO" id="GO:0003676">
    <property type="term" value="F:nucleic acid binding"/>
    <property type="evidence" value="ECO:0007669"/>
    <property type="project" value="InterPro"/>
</dbReference>
<proteinExistence type="predicted"/>
<evidence type="ECO:0000256" key="2">
    <source>
        <dbReference type="SAM" id="MobiDB-lite"/>
    </source>
</evidence>
<dbReference type="Pfam" id="PF14392">
    <property type="entry name" value="zf-CCHC_4"/>
    <property type="match status" value="1"/>
</dbReference>
<dbReference type="KEGG" id="soe:110801512"/>
<feature type="domain" description="CCHC-type" evidence="3">
    <location>
        <begin position="206"/>
        <end position="219"/>
    </location>
</feature>
<evidence type="ECO:0000256" key="1">
    <source>
        <dbReference type="PROSITE-ProRule" id="PRU00047"/>
    </source>
</evidence>
<dbReference type="PROSITE" id="PS50158">
    <property type="entry name" value="ZF_CCHC"/>
    <property type="match status" value="1"/>
</dbReference>